<name>A0A852VA09_9ACTN</name>
<reference evidence="3 4" key="1">
    <citation type="submission" date="2020-07" db="EMBL/GenBank/DDBJ databases">
        <title>Sequencing the genomes of 1000 actinobacteria strains.</title>
        <authorList>
            <person name="Klenk H.-P."/>
        </authorList>
    </citation>
    <scope>NUCLEOTIDE SEQUENCE [LARGE SCALE GENOMIC DNA]</scope>
    <source>
        <strain evidence="3 4">DSM 45763</strain>
    </source>
</reference>
<dbReference type="GO" id="GO:0008410">
    <property type="term" value="F:CoA-transferase activity"/>
    <property type="evidence" value="ECO:0007669"/>
    <property type="project" value="TreeGrafter"/>
</dbReference>
<dbReference type="InterPro" id="IPR003673">
    <property type="entry name" value="CoA-Trfase_fam_III"/>
</dbReference>
<gene>
    <name evidence="3" type="ORF">HDA43_006555</name>
</gene>
<feature type="compositionally biased region" description="Basic and acidic residues" evidence="2">
    <location>
        <begin position="444"/>
        <end position="457"/>
    </location>
</feature>
<feature type="compositionally biased region" description="Pro residues" evidence="2">
    <location>
        <begin position="29"/>
        <end position="40"/>
    </location>
</feature>
<evidence type="ECO:0000313" key="3">
    <source>
        <dbReference type="EMBL" id="NYF44328.1"/>
    </source>
</evidence>
<dbReference type="RefSeq" id="WP_179828356.1">
    <property type="nucleotide sequence ID" value="NZ_JACCCO010000003.1"/>
</dbReference>
<dbReference type="InterPro" id="IPR023606">
    <property type="entry name" value="CoA-Trfase_III_dom_1_sf"/>
</dbReference>
<sequence>MPEPKNHTGAATPRRAPEPENPAVTATPPREPSAAPPREPSGPSAGEPSGPLAGVRVIDLSTVVMGPYAAQILGDLGADVIRIEPPRDTARNGTVHRTPGMTSLYLNVNRNKRSVRLDLKDDADRERAMDLLATADVLITNMRIGALRRLGMDHESLRGRFPRLVYAHAQGFRPDSARAGLAAYDETIQAASGLIDVAERAADIARPVVLPTILADKVSALTIVYATLAALVHQRATGQGQLVQVPMADTMIAFNLVEHLQGHTFEPPLAPTGYAPALNRGHRARPTRDGLAMVIPYSPQNHRDLFAAAGRPDLADDPRVNGEKIDVVRDGVALSEMVESVTPALTTAEWAEVCAKHSIPFGPVLRLEEASGDPYVREGHLMDVAEHPTEGSYRVIGVPVAFSATPASVRRHAPRPGQDTEEVLAELDRRAAARARSEGTGPTDARRTGTRRTEIRPAEACPAEPGASEVSEH</sequence>
<organism evidence="3 4">
    <name type="scientific">Streptosporangium sandarakinum</name>
    <dbReference type="NCBI Taxonomy" id="1260955"/>
    <lineage>
        <taxon>Bacteria</taxon>
        <taxon>Bacillati</taxon>
        <taxon>Actinomycetota</taxon>
        <taxon>Actinomycetes</taxon>
        <taxon>Streptosporangiales</taxon>
        <taxon>Streptosporangiaceae</taxon>
        <taxon>Streptosporangium</taxon>
    </lineage>
</organism>
<feature type="compositionally biased region" description="Basic and acidic residues" evidence="2">
    <location>
        <begin position="426"/>
        <end position="437"/>
    </location>
</feature>
<evidence type="ECO:0000256" key="2">
    <source>
        <dbReference type="SAM" id="MobiDB-lite"/>
    </source>
</evidence>
<evidence type="ECO:0000313" key="4">
    <source>
        <dbReference type="Proteomes" id="UP000576393"/>
    </source>
</evidence>
<accession>A0A852VA09</accession>
<proteinExistence type="predicted"/>
<feature type="compositionally biased region" description="Low complexity" evidence="2">
    <location>
        <begin position="41"/>
        <end position="51"/>
    </location>
</feature>
<dbReference type="Pfam" id="PF02515">
    <property type="entry name" value="CoA_transf_3"/>
    <property type="match status" value="1"/>
</dbReference>
<dbReference type="SUPFAM" id="SSF89796">
    <property type="entry name" value="CoA-transferase family III (CaiB/BaiF)"/>
    <property type="match status" value="1"/>
</dbReference>
<protein>
    <submittedName>
        <fullName evidence="3">Crotonobetainyl-CoA:carnitine CoA-transferase CaiB-like acyl-CoA transferase</fullName>
    </submittedName>
</protein>
<dbReference type="Proteomes" id="UP000576393">
    <property type="component" value="Unassembled WGS sequence"/>
</dbReference>
<dbReference type="PANTHER" id="PTHR48207">
    <property type="entry name" value="SUCCINATE--HYDROXYMETHYLGLUTARATE COA-TRANSFERASE"/>
    <property type="match status" value="1"/>
</dbReference>
<dbReference type="InterPro" id="IPR044855">
    <property type="entry name" value="CoA-Trfase_III_dom3_sf"/>
</dbReference>
<dbReference type="EMBL" id="JACCCO010000003">
    <property type="protein sequence ID" value="NYF44328.1"/>
    <property type="molecule type" value="Genomic_DNA"/>
</dbReference>
<keyword evidence="4" id="KW-1185">Reference proteome</keyword>
<dbReference type="InterPro" id="IPR050483">
    <property type="entry name" value="CoA-transferase_III_domain"/>
</dbReference>
<feature type="region of interest" description="Disordered" evidence="2">
    <location>
        <begin position="407"/>
        <end position="473"/>
    </location>
</feature>
<comment type="caution">
    <text evidence="3">The sequence shown here is derived from an EMBL/GenBank/DDBJ whole genome shotgun (WGS) entry which is preliminary data.</text>
</comment>
<dbReference type="PANTHER" id="PTHR48207:SF4">
    <property type="entry name" value="BLL6097 PROTEIN"/>
    <property type="match status" value="1"/>
</dbReference>
<dbReference type="Gene3D" id="3.30.1540.10">
    <property type="entry name" value="formyl-coa transferase, domain 3"/>
    <property type="match status" value="1"/>
</dbReference>
<dbReference type="Gene3D" id="3.40.50.10540">
    <property type="entry name" value="Crotonobetainyl-coa:carnitine coa-transferase, domain 1"/>
    <property type="match status" value="1"/>
</dbReference>
<keyword evidence="1 3" id="KW-0808">Transferase</keyword>
<dbReference type="AlphaFoldDB" id="A0A852VA09"/>
<feature type="region of interest" description="Disordered" evidence="2">
    <location>
        <begin position="1"/>
        <end position="51"/>
    </location>
</feature>
<evidence type="ECO:0000256" key="1">
    <source>
        <dbReference type="ARBA" id="ARBA00022679"/>
    </source>
</evidence>